<evidence type="ECO:0000313" key="1">
    <source>
        <dbReference type="EMBL" id="CAG8738689.1"/>
    </source>
</evidence>
<organism evidence="1 2">
    <name type="scientific">Cetraspora pellucida</name>
    <dbReference type="NCBI Taxonomy" id="1433469"/>
    <lineage>
        <taxon>Eukaryota</taxon>
        <taxon>Fungi</taxon>
        <taxon>Fungi incertae sedis</taxon>
        <taxon>Mucoromycota</taxon>
        <taxon>Glomeromycotina</taxon>
        <taxon>Glomeromycetes</taxon>
        <taxon>Diversisporales</taxon>
        <taxon>Gigasporaceae</taxon>
        <taxon>Cetraspora</taxon>
    </lineage>
</organism>
<dbReference type="EMBL" id="CAJVPW010036894">
    <property type="protein sequence ID" value="CAG8738689.1"/>
    <property type="molecule type" value="Genomic_DNA"/>
</dbReference>
<name>A0ACA9Q6Y4_9GLOM</name>
<accession>A0ACA9Q6Y4</accession>
<feature type="non-terminal residue" evidence="1">
    <location>
        <position position="76"/>
    </location>
</feature>
<protein>
    <submittedName>
        <fullName evidence="1">2393_t:CDS:1</fullName>
    </submittedName>
</protein>
<gene>
    <name evidence="1" type="ORF">SPELUC_LOCUS13627</name>
</gene>
<keyword evidence="2" id="KW-1185">Reference proteome</keyword>
<reference evidence="1" key="1">
    <citation type="submission" date="2021-06" db="EMBL/GenBank/DDBJ databases">
        <authorList>
            <person name="Kallberg Y."/>
            <person name="Tangrot J."/>
            <person name="Rosling A."/>
        </authorList>
    </citation>
    <scope>NUCLEOTIDE SEQUENCE</scope>
    <source>
        <strain evidence="1">28 12/20/2015</strain>
    </source>
</reference>
<dbReference type="Proteomes" id="UP000789366">
    <property type="component" value="Unassembled WGS sequence"/>
</dbReference>
<evidence type="ECO:0000313" key="2">
    <source>
        <dbReference type="Proteomes" id="UP000789366"/>
    </source>
</evidence>
<comment type="caution">
    <text evidence="1">The sequence shown here is derived from an EMBL/GenBank/DDBJ whole genome shotgun (WGS) entry which is preliminary data.</text>
</comment>
<sequence>MTEKPMGGGEKPIWCPYLNCTVKKYYRTCTGIKYCMFLNNLIKNLNHTEVDMSKDLIQQNDEISLLQKTKEAKTYT</sequence>
<proteinExistence type="predicted"/>